<dbReference type="PIRSF" id="PIRSF016661">
    <property type="entry name" value="BioY"/>
    <property type="match status" value="1"/>
</dbReference>
<dbReference type="Gene3D" id="1.10.1760.20">
    <property type="match status" value="1"/>
</dbReference>
<keyword evidence="3" id="KW-0812">Transmembrane</keyword>
<evidence type="ECO:0000313" key="5">
    <source>
        <dbReference type="Proteomes" id="UP000287601"/>
    </source>
</evidence>
<dbReference type="KEGG" id="amij:EQM06_10360"/>
<comment type="similarity">
    <text evidence="1 2">Belongs to the BioY family.</text>
</comment>
<keyword evidence="3" id="KW-1133">Transmembrane helix</keyword>
<feature type="transmembrane region" description="Helical" evidence="3">
    <location>
        <begin position="151"/>
        <end position="175"/>
    </location>
</feature>
<dbReference type="EMBL" id="CP035281">
    <property type="protein sequence ID" value="QAT43588.1"/>
    <property type="molecule type" value="Genomic_DNA"/>
</dbReference>
<protein>
    <recommendedName>
        <fullName evidence="2">Biotin transporter</fullName>
    </recommendedName>
</protein>
<evidence type="ECO:0000256" key="1">
    <source>
        <dbReference type="ARBA" id="ARBA00010692"/>
    </source>
</evidence>
<dbReference type="PANTHER" id="PTHR34295:SF1">
    <property type="entry name" value="BIOTIN TRANSPORTER BIOY"/>
    <property type="match status" value="1"/>
</dbReference>
<name>A0A410PXB9_9FIRM</name>
<dbReference type="Pfam" id="PF02632">
    <property type="entry name" value="BioY"/>
    <property type="match status" value="1"/>
</dbReference>
<organism evidence="4 5">
    <name type="scientific">Aminipila luticellarii</name>
    <dbReference type="NCBI Taxonomy" id="2507160"/>
    <lineage>
        <taxon>Bacteria</taxon>
        <taxon>Bacillati</taxon>
        <taxon>Bacillota</taxon>
        <taxon>Clostridia</taxon>
        <taxon>Peptostreptococcales</taxon>
        <taxon>Anaerovoracaceae</taxon>
        <taxon>Aminipila</taxon>
    </lineage>
</organism>
<feature type="transmembrane region" description="Helical" evidence="3">
    <location>
        <begin position="181"/>
        <end position="207"/>
    </location>
</feature>
<feature type="transmembrane region" description="Helical" evidence="3">
    <location>
        <begin position="97"/>
        <end position="114"/>
    </location>
</feature>
<evidence type="ECO:0000256" key="3">
    <source>
        <dbReference type="SAM" id="Phobius"/>
    </source>
</evidence>
<dbReference type="Proteomes" id="UP000287601">
    <property type="component" value="Chromosome"/>
</dbReference>
<feature type="transmembrane region" description="Helical" evidence="3">
    <location>
        <begin position="12"/>
        <end position="32"/>
    </location>
</feature>
<evidence type="ECO:0000256" key="2">
    <source>
        <dbReference type="PIRNR" id="PIRNR016661"/>
    </source>
</evidence>
<keyword evidence="5" id="KW-1185">Reference proteome</keyword>
<keyword evidence="2 3" id="KW-0472">Membrane</keyword>
<feature type="transmembrane region" description="Helical" evidence="3">
    <location>
        <begin position="120"/>
        <end position="142"/>
    </location>
</feature>
<feature type="transmembrane region" description="Helical" evidence="3">
    <location>
        <begin position="44"/>
        <end position="64"/>
    </location>
</feature>
<gene>
    <name evidence="4" type="ORF">EQM06_10360</name>
</gene>
<evidence type="ECO:0000313" key="4">
    <source>
        <dbReference type="EMBL" id="QAT43588.1"/>
    </source>
</evidence>
<dbReference type="AlphaFoldDB" id="A0A410PXB9"/>
<reference evidence="4 5" key="1">
    <citation type="submission" date="2019-01" db="EMBL/GenBank/DDBJ databases">
        <title>Draft genomes of a novel of Aminipila strains.</title>
        <authorList>
            <person name="Ma S."/>
        </authorList>
    </citation>
    <scope>NUCLEOTIDE SEQUENCE [LARGE SCALE GENOMIC DNA]</scope>
    <source>
        <strain evidence="5">JN-39</strain>
    </source>
</reference>
<feature type="transmembrane region" description="Helical" evidence="3">
    <location>
        <begin position="70"/>
        <end position="90"/>
    </location>
</feature>
<dbReference type="InterPro" id="IPR003784">
    <property type="entry name" value="BioY"/>
</dbReference>
<dbReference type="GO" id="GO:0005886">
    <property type="term" value="C:plasma membrane"/>
    <property type="evidence" value="ECO:0007669"/>
    <property type="project" value="UniProtKB-SubCell"/>
</dbReference>
<sequence>MLRDCKPLLLNWLTYKFLSFILIPVIFLYSYMNEVNSMHYTKTTNMILCAVFAAITGVSAGLMLPLPFTPVPITLSTLAVMLTGALLGGWYGSASMIVYLLLGIFGAPVFSGYTGGFDKLIGPTGGYLAGYILTAFITGIIIEKMNKKNNLYINVLAMALGLSACYVLGTLWYMFSTGTPLWTALISCVFPFLIGDALKIAVAAVLASKLRPAMHR</sequence>
<keyword evidence="2" id="KW-1003">Cell membrane</keyword>
<dbReference type="PANTHER" id="PTHR34295">
    <property type="entry name" value="BIOTIN TRANSPORTER BIOY"/>
    <property type="match status" value="1"/>
</dbReference>
<comment type="subcellular location">
    <subcellularLocation>
        <location evidence="2">Cell membrane</location>
        <topology evidence="2">Multi-pass membrane protein</topology>
    </subcellularLocation>
</comment>
<proteinExistence type="inferred from homology"/>
<accession>A0A410PXB9</accession>
<keyword evidence="2" id="KW-0813">Transport</keyword>
<dbReference type="OrthoDB" id="9803495at2"/>
<dbReference type="GO" id="GO:0015225">
    <property type="term" value="F:biotin transmembrane transporter activity"/>
    <property type="evidence" value="ECO:0007669"/>
    <property type="project" value="UniProtKB-UniRule"/>
</dbReference>